<accession>A0A9P3PH94</accession>
<dbReference type="Proteomes" id="UP001063166">
    <property type="component" value="Unassembled WGS sequence"/>
</dbReference>
<dbReference type="EMBL" id="BRPK01000002">
    <property type="protein sequence ID" value="GLB35418.1"/>
    <property type="molecule type" value="Genomic_DNA"/>
</dbReference>
<evidence type="ECO:0008006" key="4">
    <source>
        <dbReference type="Google" id="ProtNLM"/>
    </source>
</evidence>
<feature type="region of interest" description="Disordered" evidence="1">
    <location>
        <begin position="113"/>
        <end position="139"/>
    </location>
</feature>
<comment type="caution">
    <text evidence="2">The sequence shown here is derived from an EMBL/GenBank/DDBJ whole genome shotgun (WGS) entry which is preliminary data.</text>
</comment>
<proteinExistence type="predicted"/>
<evidence type="ECO:0000256" key="1">
    <source>
        <dbReference type="SAM" id="MobiDB-lite"/>
    </source>
</evidence>
<evidence type="ECO:0000313" key="2">
    <source>
        <dbReference type="EMBL" id="GLB35418.1"/>
    </source>
</evidence>
<name>A0A9P3PH94_LYOSH</name>
<keyword evidence="3" id="KW-1185">Reference proteome</keyword>
<sequence length="234" mass="26096">MSVARVGVQAGRIPRNVLARRCLGTQAESRQRHIALSGLPNLTTSGDIRRAITGKLQGIADVELDYFRFRPSGKALITLTRHEFLRDNLRALERLTICGIPIKAQAVDFQEGGLPRTRGSKGRAEASARGAIQGNGPRGNFPNTERNVVIWGLPGKLDPQELEEKLRDFKLARTQKGHATIVKLDIPEDRFTMFSRFVVTMASVSEARRLVRQLHMTEWPNAKKKALIRAQVLS</sequence>
<gene>
    <name evidence="2" type="ORF">LshimejAT787_0209830</name>
</gene>
<organism evidence="2 3">
    <name type="scientific">Lyophyllum shimeji</name>
    <name type="common">Hon-shimeji</name>
    <name type="synonym">Tricholoma shimeji</name>
    <dbReference type="NCBI Taxonomy" id="47721"/>
    <lineage>
        <taxon>Eukaryota</taxon>
        <taxon>Fungi</taxon>
        <taxon>Dikarya</taxon>
        <taxon>Basidiomycota</taxon>
        <taxon>Agaricomycotina</taxon>
        <taxon>Agaricomycetes</taxon>
        <taxon>Agaricomycetidae</taxon>
        <taxon>Agaricales</taxon>
        <taxon>Tricholomatineae</taxon>
        <taxon>Lyophyllaceae</taxon>
        <taxon>Lyophyllum</taxon>
    </lineage>
</organism>
<dbReference type="GO" id="GO:0003676">
    <property type="term" value="F:nucleic acid binding"/>
    <property type="evidence" value="ECO:0007669"/>
    <property type="project" value="InterPro"/>
</dbReference>
<dbReference type="SUPFAM" id="SSF54928">
    <property type="entry name" value="RNA-binding domain, RBD"/>
    <property type="match status" value="1"/>
</dbReference>
<protein>
    <recommendedName>
        <fullName evidence="4">RRM domain-containing protein</fullName>
    </recommendedName>
</protein>
<evidence type="ECO:0000313" key="3">
    <source>
        <dbReference type="Proteomes" id="UP001063166"/>
    </source>
</evidence>
<dbReference type="AlphaFoldDB" id="A0A9P3PH94"/>
<dbReference type="OrthoDB" id="5541797at2759"/>
<reference evidence="2" key="1">
    <citation type="submission" date="2022-07" db="EMBL/GenBank/DDBJ databases">
        <title>The genome of Lyophyllum shimeji provides insight into the initial evolution of ectomycorrhizal fungal genome.</title>
        <authorList>
            <person name="Kobayashi Y."/>
            <person name="Shibata T."/>
            <person name="Hirakawa H."/>
            <person name="Shigenobu S."/>
            <person name="Nishiyama T."/>
            <person name="Yamada A."/>
            <person name="Hasebe M."/>
            <person name="Kawaguchi M."/>
        </authorList>
    </citation>
    <scope>NUCLEOTIDE SEQUENCE</scope>
    <source>
        <strain evidence="2">AT787</strain>
    </source>
</reference>
<dbReference type="InterPro" id="IPR035979">
    <property type="entry name" value="RBD_domain_sf"/>
</dbReference>